<dbReference type="AlphaFoldDB" id="A0A8T0CIZ8"/>
<evidence type="ECO:0000313" key="2">
    <source>
        <dbReference type="Proteomes" id="UP000806378"/>
    </source>
</evidence>
<accession>A0A8T0CIZ8</accession>
<keyword evidence="2" id="KW-1185">Reference proteome</keyword>
<protein>
    <submittedName>
        <fullName evidence="1">Uncharacterized protein</fullName>
    </submittedName>
</protein>
<name>A0A8T0CIZ8_CORYI</name>
<sequence>MAALRFFQICHNTAAKKAFVDGSLVESHNMKRCSVVSGALRQIEHIGSGSARTMAISFCSSAAVLGPSSVRF</sequence>
<dbReference type="Gramene" id="rna-gnl|WGS:JABURB|Cocit.L2804.1">
    <property type="protein sequence ID" value="cds-KAF7847597.1"/>
    <property type="gene ID" value="gene-BT93_L2804"/>
</dbReference>
<organism evidence="1 2">
    <name type="scientific">Corymbia citriodora subsp. variegata</name>
    <dbReference type="NCBI Taxonomy" id="360336"/>
    <lineage>
        <taxon>Eukaryota</taxon>
        <taxon>Viridiplantae</taxon>
        <taxon>Streptophyta</taxon>
        <taxon>Embryophyta</taxon>
        <taxon>Tracheophyta</taxon>
        <taxon>Spermatophyta</taxon>
        <taxon>Magnoliopsida</taxon>
        <taxon>eudicotyledons</taxon>
        <taxon>Gunneridae</taxon>
        <taxon>Pentapetalae</taxon>
        <taxon>rosids</taxon>
        <taxon>malvids</taxon>
        <taxon>Myrtales</taxon>
        <taxon>Myrtaceae</taxon>
        <taxon>Myrtoideae</taxon>
        <taxon>Eucalypteae</taxon>
        <taxon>Corymbia</taxon>
    </lineage>
</organism>
<gene>
    <name evidence="1" type="ORF">BT93_L2804</name>
</gene>
<dbReference type="EMBL" id="MU090664">
    <property type="protein sequence ID" value="KAF7847597.1"/>
    <property type="molecule type" value="Genomic_DNA"/>
</dbReference>
<reference evidence="1" key="1">
    <citation type="submission" date="2020-05" db="EMBL/GenBank/DDBJ databases">
        <title>WGS assembly of Corymbia citriodora subspecies variegata.</title>
        <authorList>
            <person name="Barry K."/>
            <person name="Hundley H."/>
            <person name="Shu S."/>
            <person name="Jenkins J."/>
            <person name="Grimwood J."/>
            <person name="Baten A."/>
        </authorList>
    </citation>
    <scope>NUCLEOTIDE SEQUENCE</scope>
    <source>
        <strain evidence="1">CV2-018</strain>
    </source>
</reference>
<proteinExistence type="predicted"/>
<evidence type="ECO:0000313" key="1">
    <source>
        <dbReference type="EMBL" id="KAF7847597.1"/>
    </source>
</evidence>
<comment type="caution">
    <text evidence="1">The sequence shown here is derived from an EMBL/GenBank/DDBJ whole genome shotgun (WGS) entry which is preliminary data.</text>
</comment>
<dbReference type="Proteomes" id="UP000806378">
    <property type="component" value="Unassembled WGS sequence"/>
</dbReference>